<evidence type="ECO:0000313" key="2">
    <source>
        <dbReference type="Proteomes" id="UP000607796"/>
    </source>
</evidence>
<reference evidence="1 2" key="1">
    <citation type="journal article" date="2021" name="Int. J. Syst. Evol. Microbiol.">
        <title>Salipiger mangrovisoli sp. nov., isolated from mangrove soil and the proposal for the reclassification of Paraphaeobacter pallidus as Salipiger pallidus comb. nov.</title>
        <authorList>
            <person name="Du J."/>
            <person name="Liu Y."/>
            <person name="Pei T."/>
            <person name="Deng M.R."/>
            <person name="Zhu H."/>
        </authorList>
    </citation>
    <scope>NUCLEOTIDE SEQUENCE [LARGE SCALE GENOMIC DNA]</scope>
    <source>
        <strain evidence="1 2">6D45A</strain>
    </source>
</reference>
<accession>A0ABR9WXV4</accession>
<sequence>MARQWGGRWMRQALQAASLRRWSRLAGAAPDMPLAELRSQRSAARRLRLRLDDLLHVAEERLALPLVGNSAFPRPADADWAWRPELWRGPLPQPGIASVPSKAHLGAEATLFHDCPRSEITLRQIRNQRESDLAPYGLRLDVFRFSGSYLSLAVDLPPEACAGLGRRHLIRVDTIVEMEKPLEIFARLNIRHGPNTEQIVRELPLNAEEINAEFDLAYTRLNEKRVESMWLDLIFEGPEMNQVILRDMTFSRRPRAEF</sequence>
<comment type="caution">
    <text evidence="1">The sequence shown here is derived from an EMBL/GenBank/DDBJ whole genome shotgun (WGS) entry which is preliminary data.</text>
</comment>
<evidence type="ECO:0000313" key="1">
    <source>
        <dbReference type="EMBL" id="MBE9636092.1"/>
    </source>
</evidence>
<dbReference type="Proteomes" id="UP000607796">
    <property type="component" value="Unassembled WGS sequence"/>
</dbReference>
<evidence type="ECO:0008006" key="3">
    <source>
        <dbReference type="Google" id="ProtNLM"/>
    </source>
</evidence>
<protein>
    <recommendedName>
        <fullName evidence="3">WYL domain-containing protein</fullName>
    </recommendedName>
</protein>
<dbReference type="Pfam" id="PF20086">
    <property type="entry name" value="DUF6478"/>
    <property type="match status" value="1"/>
</dbReference>
<dbReference type="RefSeq" id="WP_194133414.1">
    <property type="nucleotide sequence ID" value="NZ_JADFFK010000002.1"/>
</dbReference>
<name>A0ABR9WXV4_9RHOB</name>
<dbReference type="InterPro" id="IPR045514">
    <property type="entry name" value="DUF6478"/>
</dbReference>
<organism evidence="1 2">
    <name type="scientific">Salipiger mangrovisoli</name>
    <dbReference type="NCBI Taxonomy" id="2865933"/>
    <lineage>
        <taxon>Bacteria</taxon>
        <taxon>Pseudomonadati</taxon>
        <taxon>Pseudomonadota</taxon>
        <taxon>Alphaproteobacteria</taxon>
        <taxon>Rhodobacterales</taxon>
        <taxon>Roseobacteraceae</taxon>
        <taxon>Salipiger</taxon>
    </lineage>
</organism>
<dbReference type="EMBL" id="JADFFK010000002">
    <property type="protein sequence ID" value="MBE9636092.1"/>
    <property type="molecule type" value="Genomic_DNA"/>
</dbReference>
<keyword evidence="2" id="KW-1185">Reference proteome</keyword>
<proteinExistence type="predicted"/>
<gene>
    <name evidence="1" type="ORF">IQ782_04475</name>
</gene>